<protein>
    <submittedName>
        <fullName evidence="1">Uncharacterized protein</fullName>
    </submittedName>
</protein>
<reference evidence="1" key="1">
    <citation type="submission" date="2022-10" db="EMBL/GenBank/DDBJ databases">
        <title>Rhodococcus ferula Z13 complete genome.</title>
        <authorList>
            <person name="Long X."/>
            <person name="Zang M."/>
        </authorList>
    </citation>
    <scope>NUCLEOTIDE SEQUENCE</scope>
    <source>
        <strain evidence="1">Z13</strain>
    </source>
</reference>
<proteinExistence type="predicted"/>
<dbReference type="EMBL" id="CP107551">
    <property type="protein sequence ID" value="UYP18676.1"/>
    <property type="molecule type" value="Genomic_DNA"/>
</dbReference>
<dbReference type="Proteomes" id="UP001156484">
    <property type="component" value="Chromosome"/>
</dbReference>
<gene>
    <name evidence="1" type="ORF">OED52_18880</name>
</gene>
<accession>A0ACD4DFB3</accession>
<organism evidence="1 2">
    <name type="scientific">Rhodococcus sacchari</name>
    <dbReference type="NCBI Taxonomy" id="2962047"/>
    <lineage>
        <taxon>Bacteria</taxon>
        <taxon>Bacillati</taxon>
        <taxon>Actinomycetota</taxon>
        <taxon>Actinomycetes</taxon>
        <taxon>Mycobacteriales</taxon>
        <taxon>Nocardiaceae</taxon>
        <taxon>Rhodococcus</taxon>
    </lineage>
</organism>
<keyword evidence="2" id="KW-1185">Reference proteome</keyword>
<name>A0ACD4DFB3_9NOCA</name>
<sequence length="304" mass="32557">MTGDRQSVILEWRDGPPSPATDALFEAAREADAEMDFSSPARALARQAPWCRTAEVRTVLHRWAMSRPSEARLAAVVVVWRVGPARWVADIVVDPRFRSVGLATTVFEQIGTTPSGGLLADVREGGELVGCAFGAHPAAERLARRFGAVLTGRRDRLVLPSQSAYRDSRIAAGADVPFSARPVDPPAVTPARTLWDDFETAGATDRWLEIGPGAGYVLIGWGGGTPGGAGRIRDIVPVTGSRRTEPADPSMLVRAGVEWLWRQGATSIEASVDVSDIGALDVFRSAAFQHDRSDLLFAGASLSF</sequence>
<evidence type="ECO:0000313" key="1">
    <source>
        <dbReference type="EMBL" id="UYP18676.1"/>
    </source>
</evidence>
<evidence type="ECO:0000313" key="2">
    <source>
        <dbReference type="Proteomes" id="UP001156484"/>
    </source>
</evidence>